<feature type="transmembrane region" description="Helical" evidence="1">
    <location>
        <begin position="21"/>
        <end position="39"/>
    </location>
</feature>
<gene>
    <name evidence="2" type="ORF">METZ01_LOCUS184134</name>
</gene>
<feature type="transmembrane region" description="Helical" evidence="1">
    <location>
        <begin position="51"/>
        <end position="67"/>
    </location>
</feature>
<keyword evidence="1" id="KW-1133">Transmembrane helix</keyword>
<dbReference type="EMBL" id="UINC01036783">
    <property type="protein sequence ID" value="SVB31280.1"/>
    <property type="molecule type" value="Genomic_DNA"/>
</dbReference>
<keyword evidence="1" id="KW-0472">Membrane</keyword>
<proteinExistence type="predicted"/>
<keyword evidence="1" id="KW-0812">Transmembrane</keyword>
<dbReference type="AlphaFoldDB" id="A0A382CYN2"/>
<sequence>MVFNWKKIKEILIQRKGLGTIASSDILGSAITAIFWFFLASVIKPDEYGEIFYIISIASIAFSLSNVGTENNTIVFTAKKKNLESTLTTISLLFGTVSSLVLIIIF</sequence>
<evidence type="ECO:0000313" key="2">
    <source>
        <dbReference type="EMBL" id="SVB31280.1"/>
    </source>
</evidence>
<organism evidence="2">
    <name type="scientific">marine metagenome</name>
    <dbReference type="NCBI Taxonomy" id="408172"/>
    <lineage>
        <taxon>unclassified sequences</taxon>
        <taxon>metagenomes</taxon>
        <taxon>ecological metagenomes</taxon>
    </lineage>
</organism>
<evidence type="ECO:0000256" key="1">
    <source>
        <dbReference type="SAM" id="Phobius"/>
    </source>
</evidence>
<accession>A0A382CYN2</accession>
<feature type="transmembrane region" description="Helical" evidence="1">
    <location>
        <begin position="87"/>
        <end position="105"/>
    </location>
</feature>
<name>A0A382CYN2_9ZZZZ</name>
<protein>
    <submittedName>
        <fullName evidence="2">Uncharacterized protein</fullName>
    </submittedName>
</protein>
<reference evidence="2" key="1">
    <citation type="submission" date="2018-05" db="EMBL/GenBank/DDBJ databases">
        <authorList>
            <person name="Lanie J.A."/>
            <person name="Ng W.-L."/>
            <person name="Kazmierczak K.M."/>
            <person name="Andrzejewski T.M."/>
            <person name="Davidsen T.M."/>
            <person name="Wayne K.J."/>
            <person name="Tettelin H."/>
            <person name="Glass J.I."/>
            <person name="Rusch D."/>
            <person name="Podicherti R."/>
            <person name="Tsui H.-C.T."/>
            <person name="Winkler M.E."/>
        </authorList>
    </citation>
    <scope>NUCLEOTIDE SEQUENCE</scope>
</reference>
<feature type="non-terminal residue" evidence="2">
    <location>
        <position position="106"/>
    </location>
</feature>